<dbReference type="RefSeq" id="WP_008647144.1">
    <property type="nucleotide sequence ID" value="NZ_JANUUS010000003.1"/>
</dbReference>
<name>A0A6I0WFE4_9BACE</name>
<protein>
    <submittedName>
        <fullName evidence="1">RteC protein</fullName>
    </submittedName>
</protein>
<organism evidence="1 2">
    <name type="scientific">Bacteroides xylanisolvens</name>
    <dbReference type="NCBI Taxonomy" id="371601"/>
    <lineage>
        <taxon>Bacteria</taxon>
        <taxon>Pseudomonadati</taxon>
        <taxon>Bacteroidota</taxon>
        <taxon>Bacteroidia</taxon>
        <taxon>Bacteroidales</taxon>
        <taxon>Bacteroidaceae</taxon>
        <taxon>Bacteroides</taxon>
    </lineage>
</organism>
<dbReference type="EMBL" id="WDCP01000063">
    <property type="protein sequence ID" value="KAB6337104.1"/>
    <property type="molecule type" value="Genomic_DNA"/>
</dbReference>
<dbReference type="Proteomes" id="UP000438288">
    <property type="component" value="Unassembled WGS sequence"/>
</dbReference>
<gene>
    <name evidence="1" type="ORF">GAZ43_19865</name>
</gene>
<dbReference type="Pfam" id="PF09357">
    <property type="entry name" value="RteC"/>
    <property type="match status" value="1"/>
</dbReference>
<evidence type="ECO:0000313" key="1">
    <source>
        <dbReference type="EMBL" id="KAB6337104.1"/>
    </source>
</evidence>
<sequence length="213" mass="23400">MKILKDTILFGLFASYADGIRNGAEKLPSAYNDFAMLLATLPADGTSVCAQLRRLFYTKIELKGIQETISANGTEKHVLFEVYINKALALLDAEEQMMKEVLRHGGTGAMGLKEAAAVCSNGKKGSVTLTWNGTDSDLIELVAALMAAGVIGTAEGRELKVVDVIRVFEEIFHLKINALYTKRGKVFDRCTDTTPFIDSLRKSYNQMLDKRLA</sequence>
<dbReference type="InterPro" id="IPR018534">
    <property type="entry name" value="Tet_reg_excision_RteC"/>
</dbReference>
<evidence type="ECO:0000313" key="2">
    <source>
        <dbReference type="Proteomes" id="UP000438288"/>
    </source>
</evidence>
<reference evidence="1 2" key="1">
    <citation type="journal article" date="2019" name="Nat. Med.">
        <title>A library of human gut bacterial isolates paired with longitudinal multiomics data enables mechanistic microbiome research.</title>
        <authorList>
            <person name="Poyet M."/>
            <person name="Groussin M."/>
            <person name="Gibbons S.M."/>
            <person name="Avila-Pacheco J."/>
            <person name="Jiang X."/>
            <person name="Kearney S.M."/>
            <person name="Perrotta A.R."/>
            <person name="Berdy B."/>
            <person name="Zhao S."/>
            <person name="Lieberman T.D."/>
            <person name="Swanson P.K."/>
            <person name="Smith M."/>
            <person name="Roesemann S."/>
            <person name="Alexander J.E."/>
            <person name="Rich S.A."/>
            <person name="Livny J."/>
            <person name="Vlamakis H."/>
            <person name="Clish C."/>
            <person name="Bullock K."/>
            <person name="Deik A."/>
            <person name="Scott J."/>
            <person name="Pierce K.A."/>
            <person name="Xavier R.J."/>
            <person name="Alm E.J."/>
        </authorList>
    </citation>
    <scope>NUCLEOTIDE SEQUENCE [LARGE SCALE GENOMIC DNA]</scope>
    <source>
        <strain evidence="1 2">BIOML-A16</strain>
    </source>
</reference>
<comment type="caution">
    <text evidence="1">The sequence shown here is derived from an EMBL/GenBank/DDBJ whole genome shotgun (WGS) entry which is preliminary data.</text>
</comment>
<proteinExistence type="predicted"/>
<dbReference type="AlphaFoldDB" id="A0A6I0WFE4"/>
<accession>A0A6I0WFE4</accession>